<name>A0A8X7XCL6_POLSE</name>
<feature type="domain" description="Peptidase S1" evidence="11">
    <location>
        <begin position="29"/>
        <end position="140"/>
    </location>
</feature>
<proteinExistence type="predicted"/>
<dbReference type="InterPro" id="IPR001314">
    <property type="entry name" value="Peptidase_S1A"/>
</dbReference>
<dbReference type="EMBL" id="JAATIS010003638">
    <property type="protein sequence ID" value="KAG2463622.1"/>
    <property type="molecule type" value="Genomic_DNA"/>
</dbReference>
<dbReference type="PROSITE" id="PS00134">
    <property type="entry name" value="TRYPSIN_HIS"/>
    <property type="match status" value="1"/>
</dbReference>
<dbReference type="Gene3D" id="2.40.10.10">
    <property type="entry name" value="Trypsin-like serine proteases"/>
    <property type="match status" value="6"/>
</dbReference>
<keyword evidence="6" id="KW-0865">Zymogen</keyword>
<comment type="caution">
    <text evidence="12">The sequence shown here is derived from an EMBL/GenBank/DDBJ whole genome shotgun (WGS) entry which is preliminary data.</text>
</comment>
<organism evidence="12 13">
    <name type="scientific">Polypterus senegalus</name>
    <name type="common">Senegal bichir</name>
    <dbReference type="NCBI Taxonomy" id="55291"/>
    <lineage>
        <taxon>Eukaryota</taxon>
        <taxon>Metazoa</taxon>
        <taxon>Chordata</taxon>
        <taxon>Craniata</taxon>
        <taxon>Vertebrata</taxon>
        <taxon>Euteleostomi</taxon>
        <taxon>Actinopterygii</taxon>
        <taxon>Polypteriformes</taxon>
        <taxon>Polypteridae</taxon>
        <taxon>Polypterus</taxon>
    </lineage>
</organism>
<dbReference type="GO" id="GO:0005576">
    <property type="term" value="C:extracellular region"/>
    <property type="evidence" value="ECO:0007669"/>
    <property type="project" value="UniProtKB-SubCell"/>
</dbReference>
<dbReference type="PROSITE" id="PS00135">
    <property type="entry name" value="TRYPSIN_SER"/>
    <property type="match status" value="1"/>
</dbReference>
<accession>A0A8X7XCL6</accession>
<dbReference type="PROSITE" id="PS50240">
    <property type="entry name" value="TRYPSIN_DOM"/>
    <property type="match status" value="3"/>
</dbReference>
<dbReference type="Pfam" id="PF00089">
    <property type="entry name" value="Trypsin"/>
    <property type="match status" value="3"/>
</dbReference>
<keyword evidence="3" id="KW-0732">Signal</keyword>
<evidence type="ECO:0000256" key="1">
    <source>
        <dbReference type="ARBA" id="ARBA00004239"/>
    </source>
</evidence>
<dbReference type="CDD" id="cd00190">
    <property type="entry name" value="Tryp_SPc"/>
    <property type="match status" value="2"/>
</dbReference>
<evidence type="ECO:0000313" key="13">
    <source>
        <dbReference type="Proteomes" id="UP000886611"/>
    </source>
</evidence>
<comment type="subcellular location">
    <subcellularLocation>
        <location evidence="1">Secreted</location>
        <location evidence="1">Extracellular space</location>
    </subcellularLocation>
</comment>
<evidence type="ECO:0000256" key="5">
    <source>
        <dbReference type="ARBA" id="ARBA00022825"/>
    </source>
</evidence>
<dbReference type="SUPFAM" id="SSF50494">
    <property type="entry name" value="Trypsin-like serine proteases"/>
    <property type="match status" value="4"/>
</dbReference>
<dbReference type="PANTHER" id="PTHR24271">
    <property type="entry name" value="KALLIKREIN-RELATED"/>
    <property type="match status" value="1"/>
</dbReference>
<dbReference type="GO" id="GO:0006508">
    <property type="term" value="P:proteolysis"/>
    <property type="evidence" value="ECO:0007669"/>
    <property type="project" value="UniProtKB-KW"/>
</dbReference>
<sequence>MSREAMLGVYWTAITVVFIGIAGVSGSKIIDGYEATPHSRPYMVHLKYTKGNKMFNCGAFLITENVLLTAAHCLGERMTAILGSHNLNNYEASRQEIAVSWMIPHELYDRRNNQNDIMLLQVSIPSNIEMLAEPHLLICLNILVDFATSLIKLRIIVRLQKQYIRANSRQRLRAEGRGTSGIKIIHGNEAKPHSRPYMAALYVGEEKRFICGGFLVKPRYILTAAHCNLGKITAHLGVHNRTKKERTQQVIPVKEIIPHEQFNARINANDIMLLKLQRKARVTRAVNTISILKSSASIRQDASCFVAGWGHTGSRGPSSDVLREVEVKISQTCKTQTQICAKGTGLKGACVSAEKIIDGKEAIPHSRPYMAFLKIKRGEHFYSCGGFIIHRKFILSAAHCSGEHITALLGAHNRIEREKSWQEIPVQKIIVHEKYNKILENDIMLLKLQHKAIWTREVQRIKIPNTSVDIRPNTSCSVLGWGKTNNNGSSSDVLREVEVKVQDVCNCKAARKFNLTATAICARGTGIKGVCNLERSVTLTPEVQLIRLPLKDPFIQPSANCSVAGWGTTKTRGKQSSVLRKVNVKIQDVNDCKAAKRKNLTETVTCARGTGIKGTCNGDSGGPLVCSVNGRKPKAVGIVSFHLANSKRCKDPNRDNIYTKVSVFRDWIDRNIKANSPA</sequence>
<evidence type="ECO:0000259" key="11">
    <source>
        <dbReference type="PROSITE" id="PS50240"/>
    </source>
</evidence>
<gene>
    <name evidence="12" type="primary">Grz1_1</name>
    <name evidence="12" type="ORF">GTO96_0003245</name>
</gene>
<evidence type="ECO:0000256" key="2">
    <source>
        <dbReference type="ARBA" id="ARBA00022670"/>
    </source>
</evidence>
<dbReference type="InterPro" id="IPR033116">
    <property type="entry name" value="TRYPSIN_SER"/>
</dbReference>
<feature type="non-terminal residue" evidence="12">
    <location>
        <position position="1"/>
    </location>
</feature>
<dbReference type="InterPro" id="IPR018114">
    <property type="entry name" value="TRYPSIN_HIS"/>
</dbReference>
<keyword evidence="5 10" id="KW-0720">Serine protease</keyword>
<keyword evidence="2 10" id="KW-0645">Protease</keyword>
<dbReference type="AlphaFoldDB" id="A0A8X7XCL6"/>
<dbReference type="EC" id="3.4.21.4" evidence="9"/>
<dbReference type="InterPro" id="IPR001254">
    <property type="entry name" value="Trypsin_dom"/>
</dbReference>
<dbReference type="FunFam" id="2.40.10.10:FF:000005">
    <property type="entry name" value="Serine protease 37"/>
    <property type="match status" value="3"/>
</dbReference>
<comment type="catalytic activity">
    <reaction evidence="8">
        <text>Preferential cleavage: Arg-|-Xaa, Lys-|-Xaa.</text>
        <dbReference type="EC" id="3.4.21.4"/>
    </reaction>
</comment>
<dbReference type="PRINTS" id="PR00722">
    <property type="entry name" value="CHYMOTRYPSIN"/>
</dbReference>
<dbReference type="PANTHER" id="PTHR24271:SF81">
    <property type="entry name" value="GRANZYME B"/>
    <property type="match status" value="1"/>
</dbReference>
<evidence type="ECO:0000256" key="9">
    <source>
        <dbReference type="ARBA" id="ARBA00038868"/>
    </source>
</evidence>
<keyword evidence="7" id="KW-1015">Disulfide bond</keyword>
<feature type="domain" description="Peptidase S1" evidence="11">
    <location>
        <begin position="356"/>
        <end position="673"/>
    </location>
</feature>
<evidence type="ECO:0000313" key="12">
    <source>
        <dbReference type="EMBL" id="KAG2463622.1"/>
    </source>
</evidence>
<keyword evidence="13" id="KW-1185">Reference proteome</keyword>
<evidence type="ECO:0000256" key="7">
    <source>
        <dbReference type="ARBA" id="ARBA00023157"/>
    </source>
</evidence>
<keyword evidence="4 10" id="KW-0378">Hydrolase</keyword>
<dbReference type="Proteomes" id="UP000886611">
    <property type="component" value="Unassembled WGS sequence"/>
</dbReference>
<feature type="domain" description="Peptidase S1" evidence="11">
    <location>
        <begin position="184"/>
        <end position="350"/>
    </location>
</feature>
<dbReference type="GO" id="GO:0004252">
    <property type="term" value="F:serine-type endopeptidase activity"/>
    <property type="evidence" value="ECO:0007669"/>
    <property type="project" value="UniProtKB-EC"/>
</dbReference>
<feature type="non-terminal residue" evidence="12">
    <location>
        <position position="678"/>
    </location>
</feature>
<dbReference type="InterPro" id="IPR043504">
    <property type="entry name" value="Peptidase_S1_PA_chymotrypsin"/>
</dbReference>
<reference evidence="12 13" key="1">
    <citation type="journal article" date="2021" name="Cell">
        <title>Tracing the genetic footprints of vertebrate landing in non-teleost ray-finned fishes.</title>
        <authorList>
            <person name="Bi X."/>
            <person name="Wang K."/>
            <person name="Yang L."/>
            <person name="Pan H."/>
            <person name="Jiang H."/>
            <person name="Wei Q."/>
            <person name="Fang M."/>
            <person name="Yu H."/>
            <person name="Zhu C."/>
            <person name="Cai Y."/>
            <person name="He Y."/>
            <person name="Gan X."/>
            <person name="Zeng H."/>
            <person name="Yu D."/>
            <person name="Zhu Y."/>
            <person name="Jiang H."/>
            <person name="Qiu Q."/>
            <person name="Yang H."/>
            <person name="Zhang Y.E."/>
            <person name="Wang W."/>
            <person name="Zhu M."/>
            <person name="He S."/>
            <person name="Zhang G."/>
        </authorList>
    </citation>
    <scope>NUCLEOTIDE SEQUENCE [LARGE SCALE GENOMIC DNA]</scope>
    <source>
        <strain evidence="12">Bchr_013</strain>
    </source>
</reference>
<dbReference type="SMART" id="SM00020">
    <property type="entry name" value="Tryp_SPc"/>
    <property type="match status" value="3"/>
</dbReference>
<evidence type="ECO:0000256" key="3">
    <source>
        <dbReference type="ARBA" id="ARBA00022729"/>
    </source>
</evidence>
<protein>
    <recommendedName>
        <fullName evidence="9">trypsin</fullName>
        <ecNumber evidence="9">3.4.21.4</ecNumber>
    </recommendedName>
</protein>
<dbReference type="InterPro" id="IPR009003">
    <property type="entry name" value="Peptidase_S1_PA"/>
</dbReference>
<evidence type="ECO:0000256" key="10">
    <source>
        <dbReference type="RuleBase" id="RU363034"/>
    </source>
</evidence>
<evidence type="ECO:0000256" key="4">
    <source>
        <dbReference type="ARBA" id="ARBA00022801"/>
    </source>
</evidence>
<evidence type="ECO:0000256" key="6">
    <source>
        <dbReference type="ARBA" id="ARBA00023145"/>
    </source>
</evidence>
<evidence type="ECO:0000256" key="8">
    <source>
        <dbReference type="ARBA" id="ARBA00036320"/>
    </source>
</evidence>